<protein>
    <recommendedName>
        <fullName evidence="2">Stability determinant domain-containing protein</fullName>
    </recommendedName>
</protein>
<evidence type="ECO:0000313" key="4">
    <source>
        <dbReference type="Proteomes" id="UP000553035"/>
    </source>
</evidence>
<name>A0A7Z0AWT6_9PSED</name>
<evidence type="ECO:0000259" key="2">
    <source>
        <dbReference type="Pfam" id="PF21217"/>
    </source>
</evidence>
<gene>
    <name evidence="3" type="ORF">GGI52_005767</name>
</gene>
<evidence type="ECO:0000256" key="1">
    <source>
        <dbReference type="SAM" id="Coils"/>
    </source>
</evidence>
<dbReference type="InterPro" id="IPR048851">
    <property type="entry name" value="PaaA2_dom"/>
</dbReference>
<feature type="domain" description="Stability determinant" evidence="2">
    <location>
        <begin position="16"/>
        <end position="48"/>
    </location>
</feature>
<dbReference type="Pfam" id="PF21217">
    <property type="entry name" value="PaaA2"/>
    <property type="match status" value="1"/>
</dbReference>
<dbReference type="Gene3D" id="6.20.450.20">
    <property type="match status" value="1"/>
</dbReference>
<dbReference type="EMBL" id="JACCAT010000001">
    <property type="protein sequence ID" value="NYH12724.1"/>
    <property type="molecule type" value="Genomic_DNA"/>
</dbReference>
<reference evidence="3 4" key="1">
    <citation type="submission" date="2020-07" db="EMBL/GenBank/DDBJ databases">
        <title>Exploring microbial biodiversity for novel pathways involved in the catabolism of aromatic compounds derived from lignin.</title>
        <authorList>
            <person name="Elkins J."/>
        </authorList>
    </citation>
    <scope>NUCLEOTIDE SEQUENCE [LARGE SCALE GENOMIC DNA]</scope>
    <source>
        <strain evidence="3 4">VanB</strain>
    </source>
</reference>
<sequence>MDPLISTFVSDFENEEQDASYDRWFRAEVQASIDDPRPNIPHEQVMAEIQVLMEEVQRKYEALQASNKDCTAAPD</sequence>
<proteinExistence type="predicted"/>
<dbReference type="AlphaFoldDB" id="A0A7Z0AWT6"/>
<dbReference type="Proteomes" id="UP000553035">
    <property type="component" value="Unassembled WGS sequence"/>
</dbReference>
<organism evidence="3 4">
    <name type="scientific">Pseudomonas moraviensis</name>
    <dbReference type="NCBI Taxonomy" id="321662"/>
    <lineage>
        <taxon>Bacteria</taxon>
        <taxon>Pseudomonadati</taxon>
        <taxon>Pseudomonadota</taxon>
        <taxon>Gammaproteobacteria</taxon>
        <taxon>Pseudomonadales</taxon>
        <taxon>Pseudomonadaceae</taxon>
        <taxon>Pseudomonas</taxon>
    </lineage>
</organism>
<dbReference type="RefSeq" id="WP_179695644.1">
    <property type="nucleotide sequence ID" value="NZ_JACCAT010000001.1"/>
</dbReference>
<keyword evidence="1" id="KW-0175">Coiled coil</keyword>
<accession>A0A7Z0AWT6</accession>
<comment type="caution">
    <text evidence="3">The sequence shown here is derived from an EMBL/GenBank/DDBJ whole genome shotgun (WGS) entry which is preliminary data.</text>
</comment>
<feature type="coiled-coil region" evidence="1">
    <location>
        <begin position="46"/>
        <end position="73"/>
    </location>
</feature>
<evidence type="ECO:0000313" key="3">
    <source>
        <dbReference type="EMBL" id="NYH12724.1"/>
    </source>
</evidence>